<dbReference type="Proteomes" id="UP000028545">
    <property type="component" value="Unassembled WGS sequence"/>
</dbReference>
<comment type="similarity">
    <text evidence="3">Belongs to the CSN3 family.</text>
</comment>
<dbReference type="PROSITE" id="PS50250">
    <property type="entry name" value="PCI"/>
    <property type="match status" value="1"/>
</dbReference>
<evidence type="ECO:0000259" key="8">
    <source>
        <dbReference type="PROSITE" id="PS50250"/>
    </source>
</evidence>
<comment type="subcellular location">
    <subcellularLocation>
        <location evidence="2">Cytoplasm</location>
    </subcellularLocation>
    <subcellularLocation>
        <location evidence="1">Nucleus</location>
    </subcellularLocation>
</comment>
<dbReference type="RefSeq" id="XP_016638416.1">
    <property type="nucleotide sequence ID" value="XM_016784177.1"/>
</dbReference>
<dbReference type="PANTHER" id="PTHR10758:SF1">
    <property type="entry name" value="COP9 SIGNALOSOME COMPLEX SUBUNIT 3"/>
    <property type="match status" value="1"/>
</dbReference>
<evidence type="ECO:0000256" key="4">
    <source>
        <dbReference type="ARBA" id="ARBA00014878"/>
    </source>
</evidence>
<evidence type="ECO:0000313" key="9">
    <source>
        <dbReference type="EMBL" id="KEZ38617.1"/>
    </source>
</evidence>
<evidence type="ECO:0000256" key="6">
    <source>
        <dbReference type="ARBA" id="ARBA00022790"/>
    </source>
</evidence>
<protein>
    <recommendedName>
        <fullName evidence="4">COP9 signalosome complex subunit 3</fullName>
    </recommendedName>
</protein>
<keyword evidence="10" id="KW-1185">Reference proteome</keyword>
<accession>A0A084FU55</accession>
<dbReference type="GO" id="GO:0006511">
    <property type="term" value="P:ubiquitin-dependent protein catabolic process"/>
    <property type="evidence" value="ECO:0007669"/>
    <property type="project" value="TreeGrafter"/>
</dbReference>
<dbReference type="Pfam" id="PF22788">
    <property type="entry name" value="COP9_hel_rpt"/>
    <property type="match status" value="1"/>
</dbReference>
<keyword evidence="6" id="KW-0736">Signalosome</keyword>
<dbReference type="KEGG" id="sapo:SAPIO_CDS10614"/>
<sequence>MDHCLSVLKAFPPENLYLKEEAYHTGIRSHLASLDGLLAKHLGNLVAHAEAVLAALDPSFHTTSYITVLEAVIKTDPKSLASREALLDNILRCLVLFDPRQVRYVGAAFRAILEHVLLTKTFSPRIAVDAAVAAILRLDPDSRVLTSSHCILANLAYTTGCLEYARPVLEKPILFFPEPNFKPRFLCEKSLPPSAYVTYGTGLSARLSSTSLLEYDLMRAMMHIQHQEWAPALDALEQCISHPTDENAVSTIMLQAFFKWTLVSLLLHGRIIGLPGNPLSGAAAAFDGLGEPYLDIDGLFAEENAEGLKTLRGRHEARFIADGNLRLVDLVISAFQKWQIVGLGNLYSKISISEVRQLTQSAVTGKPLETDAEVEALLKSMIESKMLSATLEPASFGRPAHLAFLPSPALIPEAEYATQLEAAVQSVAKVTADIEAANAALGRNREYLRYLQKEKKRREKEGDPAIDFEATIEDEDLMLGIGGNSA</sequence>
<dbReference type="InterPro" id="IPR000717">
    <property type="entry name" value="PCI_dom"/>
</dbReference>
<dbReference type="EMBL" id="JOWA01000176">
    <property type="protein sequence ID" value="KEZ38617.1"/>
    <property type="molecule type" value="Genomic_DNA"/>
</dbReference>
<dbReference type="GeneID" id="27719828"/>
<dbReference type="InterPro" id="IPR050756">
    <property type="entry name" value="CSN3"/>
</dbReference>
<proteinExistence type="inferred from homology"/>
<evidence type="ECO:0000256" key="5">
    <source>
        <dbReference type="ARBA" id="ARBA00022490"/>
    </source>
</evidence>
<dbReference type="GO" id="GO:0005737">
    <property type="term" value="C:cytoplasm"/>
    <property type="evidence" value="ECO:0007669"/>
    <property type="project" value="UniProtKB-SubCell"/>
</dbReference>
<feature type="domain" description="PCI" evidence="8">
    <location>
        <begin position="225"/>
        <end position="405"/>
    </location>
</feature>
<dbReference type="VEuPathDB" id="FungiDB:SAPIO_CDS10614"/>
<dbReference type="OrthoDB" id="29061at2759"/>
<dbReference type="HOGENOM" id="CLU_028825_1_0_1"/>
<comment type="caution">
    <text evidence="9">The sequence shown here is derived from an EMBL/GenBank/DDBJ whole genome shotgun (WGS) entry which is preliminary data.</text>
</comment>
<gene>
    <name evidence="9" type="ORF">SAPIO_CDS10614</name>
</gene>
<dbReference type="InterPro" id="IPR055089">
    <property type="entry name" value="COP9_N"/>
</dbReference>
<organism evidence="9 10">
    <name type="scientific">Pseudallescheria apiosperma</name>
    <name type="common">Scedosporium apiospermum</name>
    <dbReference type="NCBI Taxonomy" id="563466"/>
    <lineage>
        <taxon>Eukaryota</taxon>
        <taxon>Fungi</taxon>
        <taxon>Dikarya</taxon>
        <taxon>Ascomycota</taxon>
        <taxon>Pezizomycotina</taxon>
        <taxon>Sordariomycetes</taxon>
        <taxon>Hypocreomycetidae</taxon>
        <taxon>Microascales</taxon>
        <taxon>Microascaceae</taxon>
        <taxon>Scedosporium</taxon>
    </lineage>
</organism>
<keyword evidence="7" id="KW-0539">Nucleus</keyword>
<name>A0A084FU55_PSEDA</name>
<dbReference type="GO" id="GO:0008180">
    <property type="term" value="C:COP9 signalosome"/>
    <property type="evidence" value="ECO:0007669"/>
    <property type="project" value="UniProtKB-KW"/>
</dbReference>
<keyword evidence="5" id="KW-0963">Cytoplasm</keyword>
<dbReference type="AlphaFoldDB" id="A0A084FU55"/>
<evidence type="ECO:0000256" key="3">
    <source>
        <dbReference type="ARBA" id="ARBA00007084"/>
    </source>
</evidence>
<evidence type="ECO:0000256" key="7">
    <source>
        <dbReference type="ARBA" id="ARBA00023242"/>
    </source>
</evidence>
<dbReference type="PANTHER" id="PTHR10758">
    <property type="entry name" value="26S PROTEASOME NON-ATPASE REGULATORY SUBUNIT 3/COP9 SIGNALOSOME COMPLEX SUBUNIT 3"/>
    <property type="match status" value="1"/>
</dbReference>
<reference evidence="9 10" key="1">
    <citation type="journal article" date="2014" name="Genome Announc.">
        <title>Draft genome sequence of the pathogenic fungus Scedosporium apiospermum.</title>
        <authorList>
            <person name="Vandeputte P."/>
            <person name="Ghamrawi S."/>
            <person name="Rechenmann M."/>
            <person name="Iltis A."/>
            <person name="Giraud S."/>
            <person name="Fleury M."/>
            <person name="Thornton C."/>
            <person name="Delhaes L."/>
            <person name="Meyer W."/>
            <person name="Papon N."/>
            <person name="Bouchara J.P."/>
        </authorList>
    </citation>
    <scope>NUCLEOTIDE SEQUENCE [LARGE SCALE GENOMIC DNA]</scope>
    <source>
        <strain evidence="9 10">IHEM 14462</strain>
    </source>
</reference>
<evidence type="ECO:0000313" key="10">
    <source>
        <dbReference type="Proteomes" id="UP000028545"/>
    </source>
</evidence>
<dbReference type="OMA" id="NHYHDLV"/>
<evidence type="ECO:0000256" key="2">
    <source>
        <dbReference type="ARBA" id="ARBA00004496"/>
    </source>
</evidence>
<evidence type="ECO:0000256" key="1">
    <source>
        <dbReference type="ARBA" id="ARBA00004123"/>
    </source>
</evidence>